<evidence type="ECO:0000313" key="3">
    <source>
        <dbReference type="Proteomes" id="UP000800097"/>
    </source>
</evidence>
<organism evidence="2 3">
    <name type="scientific">Westerdykella ornata</name>
    <dbReference type="NCBI Taxonomy" id="318751"/>
    <lineage>
        <taxon>Eukaryota</taxon>
        <taxon>Fungi</taxon>
        <taxon>Dikarya</taxon>
        <taxon>Ascomycota</taxon>
        <taxon>Pezizomycotina</taxon>
        <taxon>Dothideomycetes</taxon>
        <taxon>Pleosporomycetidae</taxon>
        <taxon>Pleosporales</taxon>
        <taxon>Sporormiaceae</taxon>
        <taxon>Westerdykella</taxon>
    </lineage>
</organism>
<gene>
    <name evidence="2" type="ORF">EI97DRAFT_96390</name>
</gene>
<proteinExistence type="predicted"/>
<evidence type="ECO:0000313" key="2">
    <source>
        <dbReference type="EMBL" id="KAF2274668.1"/>
    </source>
</evidence>
<evidence type="ECO:0000256" key="1">
    <source>
        <dbReference type="SAM" id="Phobius"/>
    </source>
</evidence>
<dbReference type="AlphaFoldDB" id="A0A6A6JF98"/>
<accession>A0A6A6JF98</accession>
<dbReference type="RefSeq" id="XP_033652207.1">
    <property type="nucleotide sequence ID" value="XM_033803240.1"/>
</dbReference>
<protein>
    <recommendedName>
        <fullName evidence="4">MARVEL domain-containing protein</fullName>
    </recommendedName>
</protein>
<dbReference type="GeneID" id="54556415"/>
<reference evidence="2" key="1">
    <citation type="journal article" date="2020" name="Stud. Mycol.">
        <title>101 Dothideomycetes genomes: a test case for predicting lifestyles and emergence of pathogens.</title>
        <authorList>
            <person name="Haridas S."/>
            <person name="Albert R."/>
            <person name="Binder M."/>
            <person name="Bloem J."/>
            <person name="Labutti K."/>
            <person name="Salamov A."/>
            <person name="Andreopoulos B."/>
            <person name="Baker S."/>
            <person name="Barry K."/>
            <person name="Bills G."/>
            <person name="Bluhm B."/>
            <person name="Cannon C."/>
            <person name="Castanera R."/>
            <person name="Culley D."/>
            <person name="Daum C."/>
            <person name="Ezra D."/>
            <person name="Gonzalez J."/>
            <person name="Henrissat B."/>
            <person name="Kuo A."/>
            <person name="Liang C."/>
            <person name="Lipzen A."/>
            <person name="Lutzoni F."/>
            <person name="Magnuson J."/>
            <person name="Mondo S."/>
            <person name="Nolan M."/>
            <person name="Ohm R."/>
            <person name="Pangilinan J."/>
            <person name="Park H.-J."/>
            <person name="Ramirez L."/>
            <person name="Alfaro M."/>
            <person name="Sun H."/>
            <person name="Tritt A."/>
            <person name="Yoshinaga Y."/>
            <person name="Zwiers L.-H."/>
            <person name="Turgeon B."/>
            <person name="Goodwin S."/>
            <person name="Spatafora J."/>
            <person name="Crous P."/>
            <person name="Grigoriev I."/>
        </authorList>
    </citation>
    <scope>NUCLEOTIDE SEQUENCE</scope>
    <source>
        <strain evidence="2">CBS 379.55</strain>
    </source>
</reference>
<keyword evidence="1" id="KW-0472">Membrane</keyword>
<feature type="transmembrane region" description="Helical" evidence="1">
    <location>
        <begin position="95"/>
        <end position="117"/>
    </location>
</feature>
<dbReference type="OrthoDB" id="3890746at2759"/>
<evidence type="ECO:0008006" key="4">
    <source>
        <dbReference type="Google" id="ProtNLM"/>
    </source>
</evidence>
<feature type="transmembrane region" description="Helical" evidence="1">
    <location>
        <begin position="165"/>
        <end position="190"/>
    </location>
</feature>
<name>A0A6A6JF98_WESOR</name>
<sequence length="207" mass="22791">MKVNPAPLRTGQAALMGLCAALSVATLGTSAHTLDIFNKQQTSNPWWLPLWPQHFNVHGTKALVATSTVTFVLSAVFLVLALVPRFNLTPTVRALLGLGTILPSSLLALVTIVYAHILNSDSPEQDTIQTWTCKYKNSQPMEEEFRLPSEMGNGAFKSICMESKFALYGTLVVFLLLGMSMLLTIVTWLADKWAARQSRKEVEMTAH</sequence>
<keyword evidence="3" id="KW-1185">Reference proteome</keyword>
<keyword evidence="1" id="KW-1133">Transmembrane helix</keyword>
<feature type="transmembrane region" description="Helical" evidence="1">
    <location>
        <begin position="62"/>
        <end position="83"/>
    </location>
</feature>
<keyword evidence="1" id="KW-0812">Transmembrane</keyword>
<dbReference type="Proteomes" id="UP000800097">
    <property type="component" value="Unassembled WGS sequence"/>
</dbReference>
<dbReference type="EMBL" id="ML986501">
    <property type="protein sequence ID" value="KAF2274668.1"/>
    <property type="molecule type" value="Genomic_DNA"/>
</dbReference>